<feature type="compositionally biased region" description="Polar residues" evidence="2">
    <location>
        <begin position="34"/>
        <end position="45"/>
    </location>
</feature>
<dbReference type="GO" id="GO:0008270">
    <property type="term" value="F:zinc ion binding"/>
    <property type="evidence" value="ECO:0007669"/>
    <property type="project" value="UniProtKB-KW"/>
</dbReference>
<feature type="region of interest" description="Disordered" evidence="2">
    <location>
        <begin position="303"/>
        <end position="373"/>
    </location>
</feature>
<feature type="region of interest" description="Disordered" evidence="2">
    <location>
        <begin position="1328"/>
        <end position="1372"/>
    </location>
</feature>
<feature type="compositionally biased region" description="Acidic residues" evidence="2">
    <location>
        <begin position="193"/>
        <end position="211"/>
    </location>
</feature>
<reference evidence="4 5" key="1">
    <citation type="journal article" date="2024" name="J Genomics">
        <title>Draft genome sequencing and assembly of Favolaschia claudopus CIRM-BRFM 2984 isolated from oak limbs.</title>
        <authorList>
            <person name="Navarro D."/>
            <person name="Drula E."/>
            <person name="Chaduli D."/>
            <person name="Cazenave R."/>
            <person name="Ahrendt S."/>
            <person name="Wang J."/>
            <person name="Lipzen A."/>
            <person name="Daum C."/>
            <person name="Barry K."/>
            <person name="Grigoriev I.V."/>
            <person name="Favel A."/>
            <person name="Rosso M.N."/>
            <person name="Martin F."/>
        </authorList>
    </citation>
    <scope>NUCLEOTIDE SEQUENCE [LARGE SCALE GENOMIC DNA]</scope>
    <source>
        <strain evidence="4 5">CIRM-BRFM 2984</strain>
    </source>
</reference>
<feature type="compositionally biased region" description="Polar residues" evidence="2">
    <location>
        <begin position="594"/>
        <end position="607"/>
    </location>
</feature>
<feature type="domain" description="CCHC-type" evidence="3">
    <location>
        <begin position="79"/>
        <end position="94"/>
    </location>
</feature>
<evidence type="ECO:0000313" key="4">
    <source>
        <dbReference type="EMBL" id="KAK7058092.1"/>
    </source>
</evidence>
<feature type="compositionally biased region" description="Polar residues" evidence="2">
    <location>
        <begin position="1114"/>
        <end position="1134"/>
    </location>
</feature>
<feature type="compositionally biased region" description="Basic and acidic residues" evidence="2">
    <location>
        <begin position="608"/>
        <end position="618"/>
    </location>
</feature>
<feature type="region of interest" description="Disordered" evidence="2">
    <location>
        <begin position="559"/>
        <end position="620"/>
    </location>
</feature>
<keyword evidence="1" id="KW-0479">Metal-binding</keyword>
<comment type="caution">
    <text evidence="4">The sequence shown here is derived from an EMBL/GenBank/DDBJ whole genome shotgun (WGS) entry which is preliminary data.</text>
</comment>
<feature type="region of interest" description="Disordered" evidence="2">
    <location>
        <begin position="1108"/>
        <end position="1158"/>
    </location>
</feature>
<evidence type="ECO:0000256" key="1">
    <source>
        <dbReference type="PROSITE-ProRule" id="PRU00047"/>
    </source>
</evidence>
<feature type="compositionally biased region" description="Acidic residues" evidence="2">
    <location>
        <begin position="171"/>
        <end position="183"/>
    </location>
</feature>
<dbReference type="InterPro" id="IPR001878">
    <property type="entry name" value="Znf_CCHC"/>
</dbReference>
<feature type="compositionally biased region" description="Basic and acidic residues" evidence="2">
    <location>
        <begin position="303"/>
        <end position="316"/>
    </location>
</feature>
<dbReference type="GO" id="GO:0003676">
    <property type="term" value="F:nucleic acid binding"/>
    <property type="evidence" value="ECO:0007669"/>
    <property type="project" value="InterPro"/>
</dbReference>
<feature type="compositionally biased region" description="Polar residues" evidence="2">
    <location>
        <begin position="844"/>
        <end position="854"/>
    </location>
</feature>
<keyword evidence="1" id="KW-0862">Zinc</keyword>
<feature type="compositionally biased region" description="Polar residues" evidence="2">
    <location>
        <begin position="559"/>
        <end position="585"/>
    </location>
</feature>
<organism evidence="4 5">
    <name type="scientific">Favolaschia claudopus</name>
    <dbReference type="NCBI Taxonomy" id="2862362"/>
    <lineage>
        <taxon>Eukaryota</taxon>
        <taxon>Fungi</taxon>
        <taxon>Dikarya</taxon>
        <taxon>Basidiomycota</taxon>
        <taxon>Agaricomycotina</taxon>
        <taxon>Agaricomycetes</taxon>
        <taxon>Agaricomycetidae</taxon>
        <taxon>Agaricales</taxon>
        <taxon>Marasmiineae</taxon>
        <taxon>Mycenaceae</taxon>
        <taxon>Favolaschia</taxon>
    </lineage>
</organism>
<keyword evidence="5" id="KW-1185">Reference proteome</keyword>
<name>A0AAW0E1Z1_9AGAR</name>
<evidence type="ECO:0000256" key="2">
    <source>
        <dbReference type="SAM" id="MobiDB-lite"/>
    </source>
</evidence>
<evidence type="ECO:0000313" key="5">
    <source>
        <dbReference type="Proteomes" id="UP001362999"/>
    </source>
</evidence>
<feature type="compositionally biased region" description="Basic and acidic residues" evidence="2">
    <location>
        <begin position="832"/>
        <end position="841"/>
    </location>
</feature>
<protein>
    <recommendedName>
        <fullName evidence="3">CCHC-type domain-containing protein</fullName>
    </recommendedName>
</protein>
<feature type="region of interest" description="Disordered" evidence="2">
    <location>
        <begin position="1000"/>
        <end position="1051"/>
    </location>
</feature>
<keyword evidence="1" id="KW-0863">Zinc-finger</keyword>
<dbReference type="EMBL" id="JAWWNJ010000004">
    <property type="protein sequence ID" value="KAK7058092.1"/>
    <property type="molecule type" value="Genomic_DNA"/>
</dbReference>
<evidence type="ECO:0000259" key="3">
    <source>
        <dbReference type="PROSITE" id="PS50158"/>
    </source>
</evidence>
<accession>A0AAW0E1Z1</accession>
<proteinExistence type="predicted"/>
<gene>
    <name evidence="4" type="ORF">R3P38DRAFT_2760211</name>
</gene>
<feature type="region of interest" description="Disordered" evidence="2">
    <location>
        <begin position="168"/>
        <end position="211"/>
    </location>
</feature>
<sequence>MSLDDAEYAPTYYSILALDTTGVASKCVKPPQVQTTMQWTPNRPQTPRPALREPPHLSTYPNNIPVGTGAGAVRTVPNCFGCGKDDHRMRDCPEIQSLFNDGIVKNDDQTGRLCMKDGAPIRRMYGEHLAQAARRQGGPRVMFGIIDAAGKEELPYSTYHSAHVAFQEFSESSEEDEDEEIESSFESSRIEEFEGDSDDESDIEESEDEGEVYLSIPRRQYRVHAADRTVPSTKAARRSAFDGVHVPRREKVSIAKETKTTPPPKVPGVPLSSTSRPIIERALSSKPKTPAGTMRDILNDVKPYDARAPRESKTQDVEMPDAEAPGKHTAATNKRRKEDEAVKTAPPTHRAASSRSTESAEKHAPPGRQSEIQASVSLPKIVERILDLEVPMSVREVLVSSKEIRNNLQEVIKLKNVKSVLAGAQSAPWTWPRSEGVLIRAEMEIGGRQVVAIIDTGSQLDVVRADVAALVLHRPVDMTKTTGMNDANGGRAIFVDKRPGKEKPRLTLDIGAAEDFSTGRNKEKERDLPEISIAASRGIPRCRCGSLTALDLTDCSQPWSNKDASKTTQTCPGSPQRESARTSNVAALAPAGETTKTAENGHMNQRSNGKDKRTKEDDGGAATTQLLHSCYHNVHELSTCPNFRPHNMEHDPNPPSAPDIHLQKYKEHLDAIQRTINRLEAEQYDHRPIVPNTGFGVVDQRTTASALHAVQAIARGQEAAFREGRQIHVRPGRMESDQVFYLGEDAHRDGQEVQRVAFMNTRVEVLDPATGEYGTKSGHLFGHLYVDPHERKKWKIHMPFPSQQRLHRYLTEAKAEAQVTVSQKLVQKKRRLTESHQKRDAGGSTYTPPLTRSKTPALKNRVASKMKILSKNKISKRTTDDAHYITHPVGLPSPCDTSNMTQIGLTKDKRNVVYRVDTDEVTRLQGKLNRPGTPHPPFALFTERPETVPFIQPPSPSPQSERSFELAWYVACLNAEVDRAEAESSRENDDMEVEEMIAATEHNDTPSSAPITEERTDDPMAEVRSGKPNTEQSADIQVGPTKGRDQWDGEPQIRLPHDQLVEVNRRLADAYRQRHCPPPRSILPLLNDDGSTFAPNVSTTLAAKTLPKTTVTPSGSSAGLNGATSLSPTSTQPAATPKDDLAPASPKRVPATTNDKDSCDIPAITFISPTCSIASTPSSDNDERMRGSHYSEPTSYLLLLAEAAEVVEKQDADKEATDEDGRTWVEIDGTHCGIGITVREDSPLTEPPPSPVLRPVSAEATPPPLQLTAAAPDQGEILAPDSDEDMPELLYLDGTRPGDAVNTPNAATLPIADLPPYRGEVILAPDSDSEDEAAGSMYHTANNDSTSSEPPPTPATNGGTSTYDTGREDSGDEDGFVIVQSKALVTALQDLYCVVPRPAVDECVRIDLWEDEEVLQPALEALKIIASKLGHHVDHEAVARELHPFHRRRGV</sequence>
<dbReference type="Proteomes" id="UP001362999">
    <property type="component" value="Unassembled WGS sequence"/>
</dbReference>
<feature type="region of interest" description="Disordered" evidence="2">
    <location>
        <begin position="828"/>
        <end position="854"/>
    </location>
</feature>
<feature type="region of interest" description="Disordered" evidence="2">
    <location>
        <begin position="34"/>
        <end position="58"/>
    </location>
</feature>
<dbReference type="PROSITE" id="PS50158">
    <property type="entry name" value="ZF_CCHC"/>
    <property type="match status" value="1"/>
</dbReference>
<dbReference type="SMART" id="SM00343">
    <property type="entry name" value="ZnF_C2HC"/>
    <property type="match status" value="1"/>
</dbReference>